<dbReference type="EMBL" id="JBHTIU010000016">
    <property type="protein sequence ID" value="MFD0868528.1"/>
    <property type="molecule type" value="Genomic_DNA"/>
</dbReference>
<evidence type="ECO:0000313" key="2">
    <source>
        <dbReference type="Proteomes" id="UP001597120"/>
    </source>
</evidence>
<proteinExistence type="predicted"/>
<dbReference type="RefSeq" id="WP_379286563.1">
    <property type="nucleotide sequence ID" value="NZ_JBHTIU010000016.1"/>
</dbReference>
<evidence type="ECO:0000313" key="1">
    <source>
        <dbReference type="EMBL" id="MFD0868528.1"/>
    </source>
</evidence>
<accession>A0ABW3D5G1</accession>
<dbReference type="InterPro" id="IPR015943">
    <property type="entry name" value="WD40/YVTN_repeat-like_dom_sf"/>
</dbReference>
<keyword evidence="2" id="KW-1185">Reference proteome</keyword>
<organism evidence="1 2">
    <name type="scientific">Paenibacillus residui</name>
    <dbReference type="NCBI Taxonomy" id="629724"/>
    <lineage>
        <taxon>Bacteria</taxon>
        <taxon>Bacillati</taxon>
        <taxon>Bacillota</taxon>
        <taxon>Bacilli</taxon>
        <taxon>Bacillales</taxon>
        <taxon>Paenibacillaceae</taxon>
        <taxon>Paenibacillus</taxon>
    </lineage>
</organism>
<dbReference type="Gene3D" id="2.130.10.10">
    <property type="entry name" value="YVTN repeat-like/Quinoprotein amine dehydrogenase"/>
    <property type="match status" value="2"/>
</dbReference>
<name>A0ABW3D5G1_9BACL</name>
<protein>
    <submittedName>
        <fullName evidence="1">Uncharacterized protein</fullName>
    </submittedName>
</protein>
<dbReference type="InterPro" id="IPR011044">
    <property type="entry name" value="Quino_amine_DH_bsu"/>
</dbReference>
<gene>
    <name evidence="1" type="ORF">ACFQ03_05160</name>
</gene>
<comment type="caution">
    <text evidence="1">The sequence shown here is derived from an EMBL/GenBank/DDBJ whole genome shotgun (WGS) entry which is preliminary data.</text>
</comment>
<dbReference type="SUPFAM" id="SSF50998">
    <property type="entry name" value="Quinoprotein alcohol dehydrogenase-like"/>
    <property type="match status" value="1"/>
</dbReference>
<dbReference type="SUPFAM" id="SSF63829">
    <property type="entry name" value="Calcium-dependent phosphotriesterase"/>
    <property type="match status" value="1"/>
</dbReference>
<dbReference type="InterPro" id="IPR011047">
    <property type="entry name" value="Quinoprotein_ADH-like_sf"/>
</dbReference>
<dbReference type="SUPFAM" id="SSF50969">
    <property type="entry name" value="YVTN repeat-like/Quinoprotein amine dehydrogenase"/>
    <property type="match status" value="1"/>
</dbReference>
<reference evidence="2" key="1">
    <citation type="journal article" date="2019" name="Int. J. Syst. Evol. Microbiol.">
        <title>The Global Catalogue of Microorganisms (GCM) 10K type strain sequencing project: providing services to taxonomists for standard genome sequencing and annotation.</title>
        <authorList>
            <consortium name="The Broad Institute Genomics Platform"/>
            <consortium name="The Broad Institute Genome Sequencing Center for Infectious Disease"/>
            <person name="Wu L."/>
            <person name="Ma J."/>
        </authorList>
    </citation>
    <scope>NUCLEOTIDE SEQUENCE [LARGE SCALE GENOMIC DNA]</scope>
    <source>
        <strain evidence="2">CCUG 57263</strain>
    </source>
</reference>
<dbReference type="Proteomes" id="UP001597120">
    <property type="component" value="Unassembled WGS sequence"/>
</dbReference>
<sequence length="669" mass="74972">MTIKYAATAVERQIKITEEAGRIENLGAPIHNSTSHAAVFTKSEDGRDIMYLSLDGSAGEDARLGTIDLNEERLVHILPMPGAMGGFSMTKAGDESIYVATHNQGNVYRYTPWNRKLEVLGRPTPETTFGYALTSVGEDAVFGGTYPGAVFYQYRPGEGFKLFGSQPFEPGEHYVRSLAHWPEAGVTYVGIGSHPRLKRFNHRTGEVKELLPEAYYNDEFVYDLNIEGGKLFVRLNPSNRLLVYDLSMDDSGKCTEKFEREVPGVNSLGVSPLYAGAVYYTYIGKLYRYELDSGRSVSLDVDTTILPFKLDFVELADQQQFPGKTLVGVGSRLGRTRLFKYNPQNGNLRISDLEIEGVPTNVQSIATASDGRLYIGAFLVGGTSIFDPESDTFTEYKGVGQTENTAELDGRLYFSAYPHAKLFEYDPAKEWTLSRHTDEPNPRLLFDLSAEEQDRPYGLAVGRGKLYIGTICGYGKRGGAIISYDPRTGERCVYRNPLPDLSIVALVYANDKLYAGTNIWCGLGIMPSRKEAELLVFDPERGEARGISLPVPELRAITALIEGQDGQLWGMAEGWLFVFDPRTETYTHMAHLFPEIDYRESIWRDASLKFGRDGRLYGTIQGRYFFAYDPDQRKLDIIAEDGARFLADDRQGRLYFSDGKTRIRRYSPQ</sequence>